<protein>
    <recommendedName>
        <fullName evidence="3">CHAT domain-containing protein</fullName>
    </recommendedName>
</protein>
<name>A0ABX8LST4_9BACT</name>
<sequence>MIIFSTNFDEQTLACHNMIQNLNVGSAKILSAGDAVKITLETELSAAPGNIFAMTHGRTNALIGNDSNPAIDLQNSVILKDLTIFAFACHTSAILGKEVSGIGGTWFGYIGPIGCPDSKGDGLEIFKPIFQFIYDNYQHVRSVAQCNQFISDLKTLCDLAEEQVDAILFTSEDVGLSSFLCLKNTWERLRVWIANEATSIAHPNATEPLVF</sequence>
<proteinExistence type="predicted"/>
<evidence type="ECO:0008006" key="3">
    <source>
        <dbReference type="Google" id="ProtNLM"/>
    </source>
</evidence>
<accession>A0ABX8LST4</accession>
<organism evidence="1 2">
    <name type="scientific">Geomonas subterranea</name>
    <dbReference type="NCBI Taxonomy" id="2847989"/>
    <lineage>
        <taxon>Bacteria</taxon>
        <taxon>Pseudomonadati</taxon>
        <taxon>Thermodesulfobacteriota</taxon>
        <taxon>Desulfuromonadia</taxon>
        <taxon>Geobacterales</taxon>
        <taxon>Geobacteraceae</taxon>
        <taxon>Geomonas</taxon>
    </lineage>
</organism>
<dbReference type="RefSeq" id="WP_217289099.1">
    <property type="nucleotide sequence ID" value="NZ_CP077683.1"/>
</dbReference>
<reference evidence="1 2" key="1">
    <citation type="submission" date="2021-06" db="EMBL/GenBank/DDBJ databases">
        <title>Gemonas diversity in paddy soil.</title>
        <authorList>
            <person name="Liu G."/>
        </authorList>
    </citation>
    <scope>NUCLEOTIDE SEQUENCE [LARGE SCALE GENOMIC DNA]</scope>
    <source>
        <strain evidence="1 2">RG2</strain>
    </source>
</reference>
<evidence type="ECO:0000313" key="2">
    <source>
        <dbReference type="Proteomes" id="UP000683559"/>
    </source>
</evidence>
<gene>
    <name evidence="1" type="ORF">KP001_08550</name>
</gene>
<keyword evidence="2" id="KW-1185">Reference proteome</keyword>
<evidence type="ECO:0000313" key="1">
    <source>
        <dbReference type="EMBL" id="QXE92550.1"/>
    </source>
</evidence>
<dbReference type="Proteomes" id="UP000683559">
    <property type="component" value="Chromosome"/>
</dbReference>
<dbReference type="EMBL" id="CP077683">
    <property type="protein sequence ID" value="QXE92550.1"/>
    <property type="molecule type" value="Genomic_DNA"/>
</dbReference>